<dbReference type="KEGG" id="vg:63027283"/>
<organism evidence="1 2">
    <name type="scientific">Gordonia Phage Zitch</name>
    <dbReference type="NCBI Taxonomy" id="2743909"/>
    <lineage>
        <taxon>Viruses</taxon>
        <taxon>Duplodnaviria</taxon>
        <taxon>Heunggongvirae</taxon>
        <taxon>Uroviricota</taxon>
        <taxon>Caudoviricetes</taxon>
        <taxon>Stackebrandtviridae</taxon>
        <taxon>Schenleyvirinae</taxon>
        <taxon>Zitchvirus</taxon>
        <taxon>Zitchvirus zitch</taxon>
    </lineage>
</organism>
<gene>
    <name evidence="1" type="primary">74</name>
    <name evidence="1" type="ORF">SEA_ZITCH_74</name>
</gene>
<accession>A0A7G3V9A4</accession>
<reference evidence="1 2" key="1">
    <citation type="submission" date="2020-05" db="EMBL/GenBank/DDBJ databases">
        <authorList>
            <person name="Mick M."/>
            <person name="Mijatovic I."/>
            <person name="Miller A.J."/>
            <person name="Stuckman S.A."/>
            <person name="Volas E.M."/>
            <person name="Daniels C.J."/>
            <person name="Breitenberger C.A."/>
            <person name="Ball S.L."/>
            <person name="Garlena R.A."/>
            <person name="Russell D.A."/>
            <person name="Pope W.H."/>
            <person name="Jacobs-Sera D."/>
            <person name="Hatfull G.F."/>
        </authorList>
    </citation>
    <scope>NUCLEOTIDE SEQUENCE [LARGE SCALE GENOMIC DNA]</scope>
</reference>
<dbReference type="EMBL" id="MT498036">
    <property type="protein sequence ID" value="QKY78519.1"/>
    <property type="molecule type" value="Genomic_DNA"/>
</dbReference>
<dbReference type="GeneID" id="63027283"/>
<name>A0A7G3V9A4_9CAUD</name>
<keyword evidence="2" id="KW-1185">Reference proteome</keyword>
<sequence length="145" mass="16149">MTDLSDPLIDDDVFQLEKCDRCGHTRRRHHPGARHNADQAGIHRSCAACSCGSFREKNSTPPKHIPTHGRTGQIIDQPAELDRLPAGAVVVPLWMADRVQTGQTACVRYTDGWYTTLMQSPVFPLGGPSDHRHGVRVVYDPRDEL</sequence>
<proteinExistence type="predicted"/>
<protein>
    <submittedName>
        <fullName evidence="1">Uncharacterized protein</fullName>
    </submittedName>
</protein>
<dbReference type="RefSeq" id="YP_010002732.1">
    <property type="nucleotide sequence ID" value="NC_053247.1"/>
</dbReference>
<evidence type="ECO:0000313" key="2">
    <source>
        <dbReference type="Proteomes" id="UP000516468"/>
    </source>
</evidence>
<dbReference type="Proteomes" id="UP000516468">
    <property type="component" value="Segment"/>
</dbReference>
<evidence type="ECO:0000313" key="1">
    <source>
        <dbReference type="EMBL" id="QKY78519.1"/>
    </source>
</evidence>